<feature type="modified residue" description="4-aspartylphosphate" evidence="6">
    <location>
        <position position="55"/>
    </location>
</feature>
<dbReference type="InterPro" id="IPR009057">
    <property type="entry name" value="Homeodomain-like_sf"/>
</dbReference>
<dbReference type="InterPro" id="IPR003593">
    <property type="entry name" value="AAA+_ATPase"/>
</dbReference>
<dbReference type="SUPFAM" id="SSF52172">
    <property type="entry name" value="CheY-like"/>
    <property type="match status" value="1"/>
</dbReference>
<evidence type="ECO:0000256" key="4">
    <source>
        <dbReference type="ARBA" id="ARBA00023125"/>
    </source>
</evidence>
<evidence type="ECO:0000256" key="7">
    <source>
        <dbReference type="SAM" id="Coils"/>
    </source>
</evidence>
<evidence type="ECO:0000259" key="8">
    <source>
        <dbReference type="PROSITE" id="PS50045"/>
    </source>
</evidence>
<dbReference type="EMBL" id="CP059736">
    <property type="protein sequence ID" value="WDE02711.1"/>
    <property type="molecule type" value="Genomic_DNA"/>
</dbReference>
<dbReference type="PANTHER" id="PTHR32071">
    <property type="entry name" value="TRANSCRIPTIONAL REGULATORY PROTEIN"/>
    <property type="match status" value="1"/>
</dbReference>
<reference evidence="10 11" key="1">
    <citation type="journal article" date="2015" name="Genome Announc.">
        <title>Draft Genome Sequences of Marine Isolates of Thalassomonas viridans and Thalassomonas actiniarum.</title>
        <authorList>
            <person name="Olonade I."/>
            <person name="van Zyl L.J."/>
            <person name="Trindade M."/>
        </authorList>
    </citation>
    <scope>NUCLEOTIDE SEQUENCE [LARGE SCALE GENOMIC DNA]</scope>
    <source>
        <strain evidence="10 11">A5K-106</strain>
    </source>
</reference>
<dbReference type="InterPro" id="IPR025943">
    <property type="entry name" value="Sigma_54_int_dom_ATP-bd_2"/>
</dbReference>
<protein>
    <submittedName>
        <fullName evidence="10">Sigma-54-dependent Fis family transcriptional regulator</fullName>
    </submittedName>
</protein>
<dbReference type="GO" id="GO:0006355">
    <property type="term" value="P:regulation of DNA-templated transcription"/>
    <property type="evidence" value="ECO:0007669"/>
    <property type="project" value="InterPro"/>
</dbReference>
<dbReference type="SUPFAM" id="SSF52540">
    <property type="entry name" value="P-loop containing nucleoside triphosphate hydrolases"/>
    <property type="match status" value="1"/>
</dbReference>
<dbReference type="Pfam" id="PF25601">
    <property type="entry name" value="AAA_lid_14"/>
    <property type="match status" value="1"/>
</dbReference>
<keyword evidence="4" id="KW-0238">DNA-binding</keyword>
<keyword evidence="7" id="KW-0175">Coiled coil</keyword>
<dbReference type="InterPro" id="IPR011006">
    <property type="entry name" value="CheY-like_superfamily"/>
</dbReference>
<dbReference type="Pfam" id="PF02954">
    <property type="entry name" value="HTH_8"/>
    <property type="match status" value="1"/>
</dbReference>
<keyword evidence="1" id="KW-0547">Nucleotide-binding</keyword>
<dbReference type="SMART" id="SM00382">
    <property type="entry name" value="AAA"/>
    <property type="match status" value="1"/>
</dbReference>
<evidence type="ECO:0000259" key="9">
    <source>
        <dbReference type="PROSITE" id="PS50110"/>
    </source>
</evidence>
<gene>
    <name evidence="10" type="ORF">SG35_028550</name>
</gene>
<dbReference type="AlphaFoldDB" id="A0AAE9YWR9"/>
<dbReference type="GO" id="GO:0000160">
    <property type="term" value="P:phosphorelay signal transduction system"/>
    <property type="evidence" value="ECO:0007669"/>
    <property type="project" value="InterPro"/>
</dbReference>
<dbReference type="PROSITE" id="PS00676">
    <property type="entry name" value="SIGMA54_INTERACT_2"/>
    <property type="match status" value="1"/>
</dbReference>
<dbReference type="SUPFAM" id="SSF46689">
    <property type="entry name" value="Homeodomain-like"/>
    <property type="match status" value="1"/>
</dbReference>
<dbReference type="Gene3D" id="1.10.8.60">
    <property type="match status" value="1"/>
</dbReference>
<feature type="domain" description="Sigma-54 factor interaction" evidence="8">
    <location>
        <begin position="149"/>
        <end position="378"/>
    </location>
</feature>
<accession>A0AAE9YWR9</accession>
<dbReference type="KEGG" id="tact:SG35_028550"/>
<reference evidence="10 11" key="2">
    <citation type="journal article" date="2022" name="Mar. Drugs">
        <title>Bioassay-Guided Fractionation Leads to the Detection of Cholic Acid Generated by the Rare Thalassomonas sp.</title>
        <authorList>
            <person name="Pheiffer F."/>
            <person name="Schneider Y.K."/>
            <person name="Hansen E.H."/>
            <person name="Andersen J.H."/>
            <person name="Isaksson J."/>
            <person name="Busche T."/>
            <person name="R C."/>
            <person name="Kalinowski J."/>
            <person name="Zyl L.V."/>
            <person name="Trindade M."/>
        </authorList>
    </citation>
    <scope>NUCLEOTIDE SEQUENCE [LARGE SCALE GENOMIC DNA]</scope>
    <source>
        <strain evidence="10 11">A5K-106</strain>
    </source>
</reference>
<dbReference type="PROSITE" id="PS50110">
    <property type="entry name" value="RESPONSE_REGULATORY"/>
    <property type="match status" value="1"/>
</dbReference>
<dbReference type="CDD" id="cd00009">
    <property type="entry name" value="AAA"/>
    <property type="match status" value="1"/>
</dbReference>
<evidence type="ECO:0000313" key="10">
    <source>
        <dbReference type="EMBL" id="WDE02711.1"/>
    </source>
</evidence>
<dbReference type="InterPro" id="IPR002197">
    <property type="entry name" value="HTH_Fis"/>
</dbReference>
<evidence type="ECO:0000256" key="6">
    <source>
        <dbReference type="PROSITE-ProRule" id="PRU00169"/>
    </source>
</evidence>
<proteinExistence type="predicted"/>
<dbReference type="PROSITE" id="PS50045">
    <property type="entry name" value="SIGMA54_INTERACT_4"/>
    <property type="match status" value="1"/>
</dbReference>
<dbReference type="PRINTS" id="PR01590">
    <property type="entry name" value="HTHFIS"/>
</dbReference>
<dbReference type="GO" id="GO:0043565">
    <property type="term" value="F:sequence-specific DNA binding"/>
    <property type="evidence" value="ECO:0007669"/>
    <property type="project" value="InterPro"/>
</dbReference>
<evidence type="ECO:0000256" key="5">
    <source>
        <dbReference type="ARBA" id="ARBA00023163"/>
    </source>
</evidence>
<dbReference type="InterPro" id="IPR027417">
    <property type="entry name" value="P-loop_NTPase"/>
</dbReference>
<dbReference type="InterPro" id="IPR025944">
    <property type="entry name" value="Sigma_54_int_dom_CS"/>
</dbReference>
<evidence type="ECO:0000256" key="2">
    <source>
        <dbReference type="ARBA" id="ARBA00022840"/>
    </source>
</evidence>
<feature type="domain" description="Response regulatory" evidence="9">
    <location>
        <begin position="6"/>
        <end position="125"/>
    </location>
</feature>
<keyword evidence="11" id="KW-1185">Reference proteome</keyword>
<dbReference type="Gene3D" id="1.10.10.60">
    <property type="entry name" value="Homeodomain-like"/>
    <property type="match status" value="1"/>
</dbReference>
<dbReference type="Proteomes" id="UP000032568">
    <property type="component" value="Chromosome pTact"/>
</dbReference>
<dbReference type="GO" id="GO:0005524">
    <property type="term" value="F:ATP binding"/>
    <property type="evidence" value="ECO:0007669"/>
    <property type="project" value="UniProtKB-KW"/>
</dbReference>
<dbReference type="Pfam" id="PF00072">
    <property type="entry name" value="Response_reg"/>
    <property type="match status" value="1"/>
</dbReference>
<evidence type="ECO:0000256" key="1">
    <source>
        <dbReference type="ARBA" id="ARBA00022741"/>
    </source>
</evidence>
<dbReference type="InterPro" id="IPR001789">
    <property type="entry name" value="Sig_transdc_resp-reg_receiver"/>
</dbReference>
<evidence type="ECO:0000313" key="11">
    <source>
        <dbReference type="Proteomes" id="UP000032568"/>
    </source>
</evidence>
<dbReference type="PROSITE" id="PS00688">
    <property type="entry name" value="SIGMA54_INTERACT_3"/>
    <property type="match status" value="1"/>
</dbReference>
<sequence length="457" mass="52187">MLNKPRILIVDDRRDIYLSTSFWLEDNDYYPLEANSPEQAREILKQHSIDLILLDMNYSRDITSGEEGIAFLSWLSKSEFNIPVVAMTAWSNVDLAVKAMQLGAGDFIEKPWENQRLLQIIKHQLALSNLQDQNQKLQQRLEPVAQQDYVWRSSCMLQLMKQISNVAGTDVNILLTGENGTGKSLLAEKIHSLSQYHSGPFISVNMGAIAESLFESEIFGHKKGAFTDAKSNRIGRIGLANNGTLFLDEIANIPLSQQAKLLRVLESGQYEMLGSSHTQQMNTRIISATNANLNKQINNDEFREDLFYRLNSLEFRVPSLREREQDIVPLAEHFIRIYTDKYQRPPITLSSQAQDILCVYDWPGNIRELSHLMERAVLLSQSTEISSQDLSMLVPRSKESEKANETMTMMTLEQAERKLIKQALVTTENNITQAAKLLGLTKSSLYRRLEKYDEIQR</sequence>
<name>A0AAE9YWR9_9GAMM</name>
<dbReference type="InterPro" id="IPR058031">
    <property type="entry name" value="AAA_lid_NorR"/>
</dbReference>
<keyword evidence="6" id="KW-0597">Phosphoprotein</keyword>
<keyword evidence="3" id="KW-0805">Transcription regulation</keyword>
<dbReference type="Pfam" id="PF00158">
    <property type="entry name" value="Sigma54_activat"/>
    <property type="match status" value="1"/>
</dbReference>
<dbReference type="Gene3D" id="3.40.50.2300">
    <property type="match status" value="1"/>
</dbReference>
<organism evidence="10 11">
    <name type="scientific">Thalassomonas actiniarum</name>
    <dbReference type="NCBI Taxonomy" id="485447"/>
    <lineage>
        <taxon>Bacteria</taxon>
        <taxon>Pseudomonadati</taxon>
        <taxon>Pseudomonadota</taxon>
        <taxon>Gammaproteobacteria</taxon>
        <taxon>Alteromonadales</taxon>
        <taxon>Colwelliaceae</taxon>
        <taxon>Thalassomonas</taxon>
    </lineage>
</organism>
<dbReference type="InterPro" id="IPR002078">
    <property type="entry name" value="Sigma_54_int"/>
</dbReference>
<keyword evidence="5" id="KW-0804">Transcription</keyword>
<feature type="coiled-coil region" evidence="7">
    <location>
        <begin position="120"/>
        <end position="147"/>
    </location>
</feature>
<dbReference type="Gene3D" id="3.40.50.300">
    <property type="entry name" value="P-loop containing nucleotide triphosphate hydrolases"/>
    <property type="match status" value="1"/>
</dbReference>
<dbReference type="SMART" id="SM00448">
    <property type="entry name" value="REC"/>
    <property type="match status" value="1"/>
</dbReference>
<dbReference type="FunFam" id="3.40.50.300:FF:000006">
    <property type="entry name" value="DNA-binding transcriptional regulator NtrC"/>
    <property type="match status" value="1"/>
</dbReference>
<keyword evidence="2" id="KW-0067">ATP-binding</keyword>
<evidence type="ECO:0000256" key="3">
    <source>
        <dbReference type="ARBA" id="ARBA00023015"/>
    </source>
</evidence>